<organism evidence="1 2">
    <name type="scientific">Knipowitschia caucasica</name>
    <name type="common">Caucasian dwarf goby</name>
    <name type="synonym">Pomatoschistus caucasicus</name>
    <dbReference type="NCBI Taxonomy" id="637954"/>
    <lineage>
        <taxon>Eukaryota</taxon>
        <taxon>Metazoa</taxon>
        <taxon>Chordata</taxon>
        <taxon>Craniata</taxon>
        <taxon>Vertebrata</taxon>
        <taxon>Euteleostomi</taxon>
        <taxon>Actinopterygii</taxon>
        <taxon>Neopterygii</taxon>
        <taxon>Teleostei</taxon>
        <taxon>Neoteleostei</taxon>
        <taxon>Acanthomorphata</taxon>
        <taxon>Gobiaria</taxon>
        <taxon>Gobiiformes</taxon>
        <taxon>Gobioidei</taxon>
        <taxon>Gobiidae</taxon>
        <taxon>Gobiinae</taxon>
        <taxon>Knipowitschia</taxon>
    </lineage>
</organism>
<keyword evidence="2" id="KW-1185">Reference proteome</keyword>
<sequence length="76" mass="8674">MNKCKSKHVCLSHEASEILPVRTRMLSRTCVRLLHSALRLFEEKLLLLEALSHVCVAIYALHTLPSLLSPHDLYSH</sequence>
<proteinExistence type="predicted"/>
<dbReference type="Proteomes" id="UP001497482">
    <property type="component" value="Chromosome 15"/>
</dbReference>
<reference evidence="1 2" key="1">
    <citation type="submission" date="2024-04" db="EMBL/GenBank/DDBJ databases">
        <authorList>
            <person name="Waldvogel A.-M."/>
            <person name="Schoenle A."/>
        </authorList>
    </citation>
    <scope>NUCLEOTIDE SEQUENCE [LARGE SCALE GENOMIC DNA]</scope>
</reference>
<name>A0AAV2JYS0_KNICA</name>
<dbReference type="EMBL" id="OZ035837">
    <property type="protein sequence ID" value="CAL1581883.1"/>
    <property type="molecule type" value="Genomic_DNA"/>
</dbReference>
<accession>A0AAV2JYS0</accession>
<gene>
    <name evidence="1" type="ORF">KC01_LOCUS12598</name>
</gene>
<protein>
    <submittedName>
        <fullName evidence="1">Uncharacterized protein</fullName>
    </submittedName>
</protein>
<evidence type="ECO:0000313" key="2">
    <source>
        <dbReference type="Proteomes" id="UP001497482"/>
    </source>
</evidence>
<dbReference type="AlphaFoldDB" id="A0AAV2JYS0"/>
<evidence type="ECO:0000313" key="1">
    <source>
        <dbReference type="EMBL" id="CAL1581883.1"/>
    </source>
</evidence>